<comment type="caution">
    <text evidence="1">The sequence shown here is derived from an EMBL/GenBank/DDBJ whole genome shotgun (WGS) entry which is preliminary data.</text>
</comment>
<dbReference type="Pfam" id="PF11392">
    <property type="entry name" value="AllH"/>
    <property type="match status" value="1"/>
</dbReference>
<name>A0A4R5BIM3_9ACTN</name>
<evidence type="ECO:0000313" key="1">
    <source>
        <dbReference type="EMBL" id="TDD84800.1"/>
    </source>
</evidence>
<gene>
    <name evidence="1" type="ORF">E1298_19470</name>
</gene>
<dbReference type="RefSeq" id="WP_131895229.1">
    <property type="nucleotide sequence ID" value="NZ_SMKU01000097.1"/>
</dbReference>
<dbReference type="AlphaFoldDB" id="A0A4R5BIM3"/>
<reference evidence="1 2" key="1">
    <citation type="submission" date="2019-03" db="EMBL/GenBank/DDBJ databases">
        <title>Draft genome sequences of novel Actinobacteria.</title>
        <authorList>
            <person name="Sahin N."/>
            <person name="Ay H."/>
            <person name="Saygin H."/>
        </authorList>
    </citation>
    <scope>NUCLEOTIDE SEQUENCE [LARGE SCALE GENOMIC DNA]</scope>
    <source>
        <strain evidence="1 2">H3C3</strain>
    </source>
</reference>
<accession>A0A4R5BIM3</accession>
<dbReference type="OrthoDB" id="4933449at2"/>
<protein>
    <submittedName>
        <fullName evidence="1">DUF2877 domain-containing protein</fullName>
    </submittedName>
</protein>
<keyword evidence="2" id="KW-1185">Reference proteome</keyword>
<dbReference type="EMBL" id="SMKU01000097">
    <property type="protein sequence ID" value="TDD84800.1"/>
    <property type="molecule type" value="Genomic_DNA"/>
</dbReference>
<proteinExistence type="predicted"/>
<evidence type="ECO:0000313" key="2">
    <source>
        <dbReference type="Proteomes" id="UP000294513"/>
    </source>
</evidence>
<dbReference type="Proteomes" id="UP000294513">
    <property type="component" value="Unassembled WGS sequence"/>
</dbReference>
<sequence>MNPVPHLSLPSARRVMPGAASRRLQAVLTGPLRPARVLGVFPSVVYLAHEAGTAGTVVAVCATDAVRLPNSVVLAVPRAATPFAAVTMAGPAWLGAGRLRVGPLMVAVSRWWTPRRPRPATGAAALRDGLGALEAAAVPTGLPPSALADLEAVTQGAARGDLDRTVRAAARLMGLGPGLTPSGDDVLAGFLVAHRQLPPPTHPRADFATALGARVEALAAGRTTALSAALLGHAARGDGCPQLTGLVDAVGGHASVPSRLGELLPVGHTSGADLALGVAAAGRAVLDGRRWAPPRRLRHAAARAVRLPAAPPECPQREENP</sequence>
<organism evidence="1 2">
    <name type="scientific">Actinomadura rubrisoli</name>
    <dbReference type="NCBI Taxonomy" id="2530368"/>
    <lineage>
        <taxon>Bacteria</taxon>
        <taxon>Bacillati</taxon>
        <taxon>Actinomycetota</taxon>
        <taxon>Actinomycetes</taxon>
        <taxon>Streptosporangiales</taxon>
        <taxon>Thermomonosporaceae</taxon>
        <taxon>Actinomadura</taxon>
    </lineage>
</organism>
<dbReference type="InterPro" id="IPR021530">
    <property type="entry name" value="AllH-like"/>
</dbReference>